<evidence type="ECO:0000259" key="2">
    <source>
        <dbReference type="Pfam" id="PF20415"/>
    </source>
</evidence>
<accession>A0A8H7C8A2</accession>
<evidence type="ECO:0000313" key="4">
    <source>
        <dbReference type="Proteomes" id="UP000629468"/>
    </source>
</evidence>
<comment type="caution">
    <text evidence="3">The sequence shown here is derived from an EMBL/GenBank/DDBJ whole genome shotgun (WGS) entry which is preliminary data.</text>
</comment>
<name>A0A8H7C8A2_AGABI</name>
<reference evidence="3 4" key="1">
    <citation type="journal article" name="Sci. Rep.">
        <title>Telomere-to-telomere assembled and centromere annotated genomes of the two main subspecies of the button mushroom Agaricus bisporus reveal especially polymorphic chromosome ends.</title>
        <authorList>
            <person name="Sonnenberg A.S.M."/>
            <person name="Sedaghat-Telgerd N."/>
            <person name="Lavrijssen B."/>
            <person name="Ohm R.A."/>
            <person name="Hendrickx P.M."/>
            <person name="Scholtmeijer K."/>
            <person name="Baars J.J.P."/>
            <person name="van Peer A."/>
        </authorList>
    </citation>
    <scope>NUCLEOTIDE SEQUENCE [LARGE SCALE GENOMIC DNA]</scope>
    <source>
        <strain evidence="3 4">H119_p4</strain>
    </source>
</reference>
<dbReference type="InterPro" id="IPR046522">
    <property type="entry name" value="DUF6699"/>
</dbReference>
<sequence>MGGIGWKEASRQEGGAEEGYHHHHHLSLSLSLLSSHPHPLNATLSFIVPLILDGIQVRPVRWWLDGVAGGPAQVWALTPFGHRGRFLLKRQKHHVSELSTPPPELASSPAHAPQHLVPWFLHISPPPQQELPKATDDMQIHCALAFAFFQGRLLSANFDLTFPYADQIRLHLQAHELAEAATKPPLPQLFIKCPELFPWTITVEPSLPGSHVTVEDVFRTLYRELRPSVSPHEYEALTHTRKLAVGKAYHERCQRIADHQLQAREQSRGIRKVDFLQDMIIFKGLSLHTDRNHWELHVGPLSTTPIPYPVTLSMPGLSPSMTSV</sequence>
<dbReference type="Proteomes" id="UP000629468">
    <property type="component" value="Unassembled WGS sequence"/>
</dbReference>
<organism evidence="3 4">
    <name type="scientific">Agaricus bisporus var. burnettii</name>
    <dbReference type="NCBI Taxonomy" id="192524"/>
    <lineage>
        <taxon>Eukaryota</taxon>
        <taxon>Fungi</taxon>
        <taxon>Dikarya</taxon>
        <taxon>Basidiomycota</taxon>
        <taxon>Agaricomycotina</taxon>
        <taxon>Agaricomycetes</taxon>
        <taxon>Agaricomycetidae</taxon>
        <taxon>Agaricales</taxon>
        <taxon>Agaricineae</taxon>
        <taxon>Agaricaceae</taxon>
        <taxon>Agaricus</taxon>
    </lineage>
</organism>
<feature type="region of interest" description="Disordered" evidence="1">
    <location>
        <begin position="1"/>
        <end position="20"/>
    </location>
</feature>
<evidence type="ECO:0000256" key="1">
    <source>
        <dbReference type="SAM" id="MobiDB-lite"/>
    </source>
</evidence>
<dbReference type="AlphaFoldDB" id="A0A8H7C8A2"/>
<dbReference type="Pfam" id="PF20415">
    <property type="entry name" value="DUF6699"/>
    <property type="match status" value="1"/>
</dbReference>
<proteinExistence type="predicted"/>
<protein>
    <recommendedName>
        <fullName evidence="2">DUF6699 domain-containing protein</fullName>
    </recommendedName>
</protein>
<feature type="domain" description="DUF6699" evidence="2">
    <location>
        <begin position="158"/>
        <end position="287"/>
    </location>
</feature>
<gene>
    <name evidence="3" type="ORF">Agabi119p4_8600</name>
</gene>
<evidence type="ECO:0000313" key="3">
    <source>
        <dbReference type="EMBL" id="KAF7764063.1"/>
    </source>
</evidence>
<dbReference type="EMBL" id="JABXXO010000011">
    <property type="protein sequence ID" value="KAF7764063.1"/>
    <property type="molecule type" value="Genomic_DNA"/>
</dbReference>